<dbReference type="RefSeq" id="WP_027843423.1">
    <property type="nucleotide sequence ID" value="NZ_LMTZ01000106.1"/>
</dbReference>
<dbReference type="AlphaFoldDB" id="A0A0V7ZKZ1"/>
<protein>
    <submittedName>
        <fullName evidence="1">Phosphonate ABC transporter substrate-binding protein</fullName>
    </submittedName>
</protein>
<dbReference type="Proteomes" id="UP000053372">
    <property type="component" value="Unassembled WGS sequence"/>
</dbReference>
<comment type="caution">
    <text evidence="1">The sequence shown here is derived from an EMBL/GenBank/DDBJ whole genome shotgun (WGS) entry which is preliminary data.</text>
</comment>
<evidence type="ECO:0000313" key="2">
    <source>
        <dbReference type="EMBL" id="KST65650.1"/>
    </source>
</evidence>
<dbReference type="Pfam" id="PF12974">
    <property type="entry name" value="Phosphonate-bd"/>
    <property type="match status" value="1"/>
</dbReference>
<name>A0A0V7ZKZ1_9CYAN</name>
<dbReference type="PANTHER" id="PTHR35841:SF1">
    <property type="entry name" value="PHOSPHONATES-BINDING PERIPLASMIC PROTEIN"/>
    <property type="match status" value="1"/>
</dbReference>
<dbReference type="EMBL" id="LMTZ01000106">
    <property type="protein sequence ID" value="KST65650.1"/>
    <property type="molecule type" value="Genomic_DNA"/>
</dbReference>
<reference evidence="1 3" key="1">
    <citation type="journal article" date="2015" name="Genome Announc.">
        <title>Draft Genome of the Euendolithic (true boring) Cyanobacterium Mastigocoleus testarum strain BC008.</title>
        <authorList>
            <person name="Guida B.S."/>
            <person name="Garcia-Pichel F."/>
        </authorList>
    </citation>
    <scope>NUCLEOTIDE SEQUENCE [LARGE SCALE GENOMIC DNA]</scope>
    <source>
        <strain evidence="1 3">BC008</strain>
    </source>
</reference>
<sequence>MFSRSLLLLQLLIFIGISISGCFGGSEKPKVPKKLTVGVVNYGQTKLSQQQYNRFKTYLSTKTQSVVDIEPTYNELRAIRQIRSRNWDMVFAPPGLAAIAIGKKRYEAIFSMAEVSSVQTPLIIVRDDSPIQKISDLANKTIALGQKGSAAGYYVPLYDLFGLTLKEINFASTPKKLMELISQGTVDAGAISKKNFERYRQVKPKTNFRIIHEGRYIPSGVVLLAPTVERNREQQIRRAMEQAPAHITADAGYVPSATIPNYKQFIKLVEKVRPLEQRVEETPAVLLYPTESTAANE</sequence>
<keyword evidence="3" id="KW-1185">Reference proteome</keyword>
<dbReference type="PROSITE" id="PS51257">
    <property type="entry name" value="PROKAR_LIPOPROTEIN"/>
    <property type="match status" value="1"/>
</dbReference>
<dbReference type="Gene3D" id="3.40.190.10">
    <property type="entry name" value="Periplasmic binding protein-like II"/>
    <property type="match status" value="2"/>
</dbReference>
<evidence type="ECO:0000313" key="3">
    <source>
        <dbReference type="Proteomes" id="UP000053372"/>
    </source>
</evidence>
<dbReference type="EMBL" id="LMTZ01000109">
    <property type="protein sequence ID" value="KST65296.1"/>
    <property type="molecule type" value="Genomic_DNA"/>
</dbReference>
<organism evidence="1 3">
    <name type="scientific">Mastigocoleus testarum BC008</name>
    <dbReference type="NCBI Taxonomy" id="371196"/>
    <lineage>
        <taxon>Bacteria</taxon>
        <taxon>Bacillati</taxon>
        <taxon>Cyanobacteriota</taxon>
        <taxon>Cyanophyceae</taxon>
        <taxon>Nostocales</taxon>
        <taxon>Hapalosiphonaceae</taxon>
        <taxon>Mastigocoleus</taxon>
    </lineage>
</organism>
<accession>A0A0V7ZKZ1</accession>
<evidence type="ECO:0000313" key="1">
    <source>
        <dbReference type="EMBL" id="KST65296.1"/>
    </source>
</evidence>
<dbReference type="OrthoDB" id="480969at2"/>
<proteinExistence type="predicted"/>
<dbReference type="PANTHER" id="PTHR35841">
    <property type="entry name" value="PHOSPHONATES-BINDING PERIPLASMIC PROTEIN"/>
    <property type="match status" value="1"/>
</dbReference>
<dbReference type="SUPFAM" id="SSF53850">
    <property type="entry name" value="Periplasmic binding protein-like II"/>
    <property type="match status" value="1"/>
</dbReference>
<gene>
    <name evidence="1" type="ORF">BC008_21085</name>
    <name evidence="2" type="ORF">BC008_22000</name>
</gene>